<evidence type="ECO:0000313" key="1">
    <source>
        <dbReference type="EMBL" id="JAS08911.1"/>
    </source>
</evidence>
<accession>A0A1B6C5Y0</accession>
<dbReference type="AlphaFoldDB" id="A0A1B6C5Y0"/>
<sequence>MGNICSSLEKIRRLFIKNKKDKRSIENETIETEEISGEKSISKNRLVGQLKENINRKLFSVWAEYLMVIPRGVKLMPYEKLFDFTVAKIKKREAVVQTDVVSEEERLRRNVENDFFNLKRKIYNDVQDIKNETKVLINYIGVVDSKLKRYKKSNKKFSSLIVKKSLLVNRLWESNNKLDKRIDILTCHNEKLIKNSCRCTEKFQIRLLSIKNDILQLNVKLLTNINEELVKKQCYCIYNRHNTWIKCI</sequence>
<reference evidence="1" key="1">
    <citation type="submission" date="2015-12" db="EMBL/GenBank/DDBJ databases">
        <title>De novo transcriptome assembly of four potential Pierce s Disease insect vectors from Arizona vineyards.</title>
        <authorList>
            <person name="Tassone E.E."/>
        </authorList>
    </citation>
    <scope>NUCLEOTIDE SEQUENCE</scope>
</reference>
<proteinExistence type="predicted"/>
<protein>
    <submittedName>
        <fullName evidence="1">Uncharacterized protein</fullName>
    </submittedName>
</protein>
<organism evidence="1">
    <name type="scientific">Clastoptera arizonana</name>
    <name type="common">Arizona spittle bug</name>
    <dbReference type="NCBI Taxonomy" id="38151"/>
    <lineage>
        <taxon>Eukaryota</taxon>
        <taxon>Metazoa</taxon>
        <taxon>Ecdysozoa</taxon>
        <taxon>Arthropoda</taxon>
        <taxon>Hexapoda</taxon>
        <taxon>Insecta</taxon>
        <taxon>Pterygota</taxon>
        <taxon>Neoptera</taxon>
        <taxon>Paraneoptera</taxon>
        <taxon>Hemiptera</taxon>
        <taxon>Auchenorrhyncha</taxon>
        <taxon>Cercopoidea</taxon>
        <taxon>Clastopteridae</taxon>
        <taxon>Clastoptera</taxon>
    </lineage>
</organism>
<name>A0A1B6C5Y0_9HEMI</name>
<dbReference type="EMBL" id="GEDC01028387">
    <property type="protein sequence ID" value="JAS08911.1"/>
    <property type="molecule type" value="Transcribed_RNA"/>
</dbReference>
<gene>
    <name evidence="1" type="ORF">g.6046</name>
</gene>